<evidence type="ECO:0000256" key="1">
    <source>
        <dbReference type="SAM" id="Phobius"/>
    </source>
</evidence>
<sequence length="61" mass="6733">MQWIGGRFLTLFSFMALRDFKLKRPKAIPKSTTLGGVMEFIKGCVFGLIAFGIPTVIGILV</sequence>
<evidence type="ECO:0000313" key="2">
    <source>
        <dbReference type="EMBL" id="APC01352.1"/>
    </source>
</evidence>
<keyword evidence="1" id="KW-1133">Transmembrane helix</keyword>
<proteinExistence type="predicted"/>
<reference evidence="2" key="1">
    <citation type="journal article" date="2017" name="Appl. Environ. Microbiol.">
        <title>Microdiversification of a pelagic Polynucleobacter species is mainly driven by acquisition of genomic islands from a partially interspecific gene pool.</title>
        <authorList>
            <person name="Hoetzinger M."/>
            <person name="Hahn M.W."/>
            <person name="Jezberova J."/>
            <person name="Schmidt J."/>
            <person name="Koll U."/>
        </authorList>
    </citation>
    <scope>NUCLEOTIDE SEQUENCE</scope>
    <source>
        <strain evidence="2">MWH-RechtKol4</strain>
    </source>
</reference>
<name>A0AAC9IY59_9BURK</name>
<evidence type="ECO:0000313" key="3">
    <source>
        <dbReference type="Proteomes" id="UP000182060"/>
    </source>
</evidence>
<dbReference type="EMBL" id="CP015017">
    <property type="protein sequence ID" value="APC01352.1"/>
    <property type="molecule type" value="Genomic_DNA"/>
</dbReference>
<dbReference type="AlphaFoldDB" id="A0AAC9IY59"/>
<keyword evidence="1" id="KW-0472">Membrane</keyword>
<protein>
    <submittedName>
        <fullName evidence="2">Uncharacterized protein</fullName>
    </submittedName>
</protein>
<dbReference type="Proteomes" id="UP000182060">
    <property type="component" value="Chromosome"/>
</dbReference>
<organism evidence="2 3">
    <name type="scientific">Polynucleobacter asymbioticus</name>
    <dbReference type="NCBI Taxonomy" id="576611"/>
    <lineage>
        <taxon>Bacteria</taxon>
        <taxon>Pseudomonadati</taxon>
        <taxon>Pseudomonadota</taxon>
        <taxon>Betaproteobacteria</taxon>
        <taxon>Burkholderiales</taxon>
        <taxon>Burkholderiaceae</taxon>
        <taxon>Polynucleobacter</taxon>
    </lineage>
</organism>
<feature type="transmembrane region" description="Helical" evidence="1">
    <location>
        <begin position="40"/>
        <end position="60"/>
    </location>
</feature>
<gene>
    <name evidence="2" type="ORF">AOC25_06860</name>
</gene>
<keyword evidence="1" id="KW-0812">Transmembrane</keyword>
<accession>A0AAC9IY59</accession>